<comment type="subcellular location">
    <subcellularLocation>
        <location evidence="1">Nucleus</location>
    </subcellularLocation>
</comment>
<keyword evidence="4" id="KW-0472">Membrane</keyword>
<proteinExistence type="predicted"/>
<evidence type="ECO:0000256" key="2">
    <source>
        <dbReference type="ARBA" id="ARBA00023163"/>
    </source>
</evidence>
<organism evidence="5">
    <name type="scientific">Oryza nivara</name>
    <name type="common">Indian wild rice</name>
    <name type="synonym">Oryza sativa f. spontanea</name>
    <dbReference type="NCBI Taxonomy" id="4536"/>
    <lineage>
        <taxon>Eukaryota</taxon>
        <taxon>Viridiplantae</taxon>
        <taxon>Streptophyta</taxon>
        <taxon>Embryophyta</taxon>
        <taxon>Tracheophyta</taxon>
        <taxon>Spermatophyta</taxon>
        <taxon>Magnoliopsida</taxon>
        <taxon>Liliopsida</taxon>
        <taxon>Poales</taxon>
        <taxon>Poaceae</taxon>
        <taxon>BOP clade</taxon>
        <taxon>Oryzoideae</taxon>
        <taxon>Oryzeae</taxon>
        <taxon>Oryzinae</taxon>
        <taxon>Oryza</taxon>
    </lineage>
</organism>
<keyword evidence="3" id="KW-0539">Nucleus</keyword>
<dbReference type="AlphaFoldDB" id="A0A0E0I017"/>
<evidence type="ECO:0008006" key="7">
    <source>
        <dbReference type="Google" id="ProtNLM"/>
    </source>
</evidence>
<evidence type="ECO:0000313" key="5">
    <source>
        <dbReference type="EnsemblPlants" id="ONIVA07G10900.1"/>
    </source>
</evidence>
<keyword evidence="2" id="KW-0804">Transcription</keyword>
<keyword evidence="4" id="KW-1133">Transmembrane helix</keyword>
<evidence type="ECO:0000256" key="3">
    <source>
        <dbReference type="ARBA" id="ARBA00023242"/>
    </source>
</evidence>
<evidence type="ECO:0000313" key="6">
    <source>
        <dbReference type="Proteomes" id="UP000006591"/>
    </source>
</evidence>
<dbReference type="HOGENOM" id="CLU_1527593_0_0_1"/>
<evidence type="ECO:0000256" key="4">
    <source>
        <dbReference type="SAM" id="Phobius"/>
    </source>
</evidence>
<evidence type="ECO:0000256" key="1">
    <source>
        <dbReference type="ARBA" id="ARBA00004123"/>
    </source>
</evidence>
<dbReference type="PANTHER" id="PTHR15052">
    <property type="entry name" value="RNA POLYMERASE III TRANSCRIPTION INITIATION FACTOR COMPLEX SUBUNIT"/>
    <property type="match status" value="1"/>
</dbReference>
<dbReference type="GO" id="GO:0005634">
    <property type="term" value="C:nucleus"/>
    <property type="evidence" value="ECO:0007669"/>
    <property type="project" value="UniProtKB-SubCell"/>
</dbReference>
<feature type="transmembrane region" description="Helical" evidence="4">
    <location>
        <begin position="158"/>
        <end position="175"/>
    </location>
</feature>
<dbReference type="GO" id="GO:0006383">
    <property type="term" value="P:transcription by RNA polymerase III"/>
    <property type="evidence" value="ECO:0007669"/>
    <property type="project" value="TreeGrafter"/>
</dbReference>
<dbReference type="eggNOG" id="KOG1918">
    <property type="taxonomic scope" value="Eukaryota"/>
</dbReference>
<name>A0A0E0I017_ORYNI</name>
<dbReference type="Proteomes" id="UP000006591">
    <property type="component" value="Chromosome 7"/>
</dbReference>
<dbReference type="STRING" id="4536.A0A0E0I017"/>
<keyword evidence="4" id="KW-0812">Transmembrane</keyword>
<dbReference type="GO" id="GO:0000127">
    <property type="term" value="C:transcription factor TFIIIC complex"/>
    <property type="evidence" value="ECO:0007669"/>
    <property type="project" value="TreeGrafter"/>
</dbReference>
<dbReference type="EnsemblPlants" id="ONIVA07G10900.1">
    <property type="protein sequence ID" value="ONIVA07G10900.1"/>
    <property type="gene ID" value="ONIVA07G10900"/>
</dbReference>
<reference evidence="5" key="2">
    <citation type="submission" date="2018-04" db="EMBL/GenBank/DDBJ databases">
        <title>OnivRS2 (Oryza nivara Reference Sequence Version 2).</title>
        <authorList>
            <person name="Zhang J."/>
            <person name="Kudrna D."/>
            <person name="Lee S."/>
            <person name="Talag J."/>
            <person name="Rajasekar S."/>
            <person name="Welchert J."/>
            <person name="Hsing Y.-I."/>
            <person name="Wing R.A."/>
        </authorList>
    </citation>
    <scope>NUCLEOTIDE SEQUENCE [LARGE SCALE GENOMIC DNA]</scope>
    <source>
        <strain evidence="5">SL10</strain>
    </source>
</reference>
<sequence length="176" mass="19785">MLVVSYLCREWRHFSYEPKIVSFTCDARSAPSRVDTHKINLPQFSSASVPQITHLDDGKAKTDSSDFVIFAGGNVWALDWCPREWRHFSYEPKNVSFTCDTRSAPSRVDTHKINLPQFSSASVPQITHLDDGKAKTDSSDFVIFAGGNVWALDWCPSILLLLLTLLVLLTIKLACH</sequence>
<protein>
    <recommendedName>
        <fullName evidence="7">DUF295 domain-containing protein</fullName>
    </recommendedName>
</protein>
<dbReference type="Gramene" id="ONIVA07G10900.1">
    <property type="protein sequence ID" value="ONIVA07G10900.1"/>
    <property type="gene ID" value="ONIVA07G10900"/>
</dbReference>
<dbReference type="PANTHER" id="PTHR15052:SF2">
    <property type="entry name" value="GENERAL TRANSCRIPTION FACTOR 3C POLYPEPTIDE 2"/>
    <property type="match status" value="1"/>
</dbReference>
<accession>A0A0E0I017</accession>
<keyword evidence="6" id="KW-1185">Reference proteome</keyword>
<dbReference type="InterPro" id="IPR052416">
    <property type="entry name" value="GTF3C_component"/>
</dbReference>
<reference evidence="5" key="1">
    <citation type="submission" date="2015-04" db="UniProtKB">
        <authorList>
            <consortium name="EnsemblPlants"/>
        </authorList>
    </citation>
    <scope>IDENTIFICATION</scope>
    <source>
        <strain evidence="5">SL10</strain>
    </source>
</reference>